<gene>
    <name evidence="1" type="ORF">G6N74_13985</name>
</gene>
<dbReference type="InterPro" id="IPR052896">
    <property type="entry name" value="GGT-like_enzyme"/>
</dbReference>
<dbReference type="PANTHER" id="PTHR43881">
    <property type="entry name" value="GAMMA-GLUTAMYLTRANSPEPTIDASE (AFU_ORTHOLOGUE AFUA_4G13580)"/>
    <property type="match status" value="1"/>
</dbReference>
<dbReference type="SUPFAM" id="SSF56235">
    <property type="entry name" value="N-terminal nucleophile aminohydrolases (Ntn hydrolases)"/>
    <property type="match status" value="1"/>
</dbReference>
<dbReference type="EMBL" id="JAAKZG010000005">
    <property type="protein sequence ID" value="NGN42175.1"/>
    <property type="molecule type" value="Genomic_DNA"/>
</dbReference>
<evidence type="ECO:0000313" key="2">
    <source>
        <dbReference type="Proteomes" id="UP000481252"/>
    </source>
</evidence>
<keyword evidence="1" id="KW-0808">Transferase</keyword>
<protein>
    <submittedName>
        <fullName evidence="1">Gamma-glutamyltransferase family protein</fullName>
    </submittedName>
</protein>
<keyword evidence="2" id="KW-1185">Reference proteome</keyword>
<proteinExistence type="predicted"/>
<accession>A0A7C9R7U2</accession>
<dbReference type="Gene3D" id="1.10.246.130">
    <property type="match status" value="1"/>
</dbReference>
<dbReference type="AlphaFoldDB" id="A0A7C9R7U2"/>
<reference evidence="1 2" key="1">
    <citation type="submission" date="2020-02" db="EMBL/GenBank/DDBJ databases">
        <title>Genome sequence of the type strain CGMCC 1.15528 of Mesorhizobium zhangyense.</title>
        <authorList>
            <person name="Gao J."/>
            <person name="Sun J."/>
        </authorList>
    </citation>
    <scope>NUCLEOTIDE SEQUENCE [LARGE SCALE GENOMIC DNA]</scope>
    <source>
        <strain evidence="1 2">CGMCC 1.15528</strain>
    </source>
</reference>
<dbReference type="Gene3D" id="3.60.20.40">
    <property type="match status" value="1"/>
</dbReference>
<name>A0A7C9R7U2_9HYPH</name>
<dbReference type="InterPro" id="IPR043137">
    <property type="entry name" value="GGT_ssub_C"/>
</dbReference>
<organism evidence="1 2">
    <name type="scientific">Mesorhizobium zhangyense</name>
    <dbReference type="NCBI Taxonomy" id="1776730"/>
    <lineage>
        <taxon>Bacteria</taxon>
        <taxon>Pseudomonadati</taxon>
        <taxon>Pseudomonadota</taxon>
        <taxon>Alphaproteobacteria</taxon>
        <taxon>Hyphomicrobiales</taxon>
        <taxon>Phyllobacteriaceae</taxon>
        <taxon>Mesorhizobium</taxon>
    </lineage>
</organism>
<evidence type="ECO:0000313" key="1">
    <source>
        <dbReference type="EMBL" id="NGN42175.1"/>
    </source>
</evidence>
<dbReference type="Pfam" id="PF01019">
    <property type="entry name" value="G_glu_transpept"/>
    <property type="match status" value="1"/>
</dbReference>
<dbReference type="PANTHER" id="PTHR43881:SF1">
    <property type="entry name" value="GAMMA-GLUTAMYLTRANSPEPTIDASE (AFU_ORTHOLOGUE AFUA_4G13580)"/>
    <property type="match status" value="1"/>
</dbReference>
<dbReference type="InterPro" id="IPR043138">
    <property type="entry name" value="GGT_lsub"/>
</dbReference>
<dbReference type="PRINTS" id="PR01210">
    <property type="entry name" value="GGTRANSPTASE"/>
</dbReference>
<dbReference type="Proteomes" id="UP000481252">
    <property type="component" value="Unassembled WGS sequence"/>
</dbReference>
<dbReference type="InterPro" id="IPR029055">
    <property type="entry name" value="Ntn_hydrolases_N"/>
</dbReference>
<dbReference type="GO" id="GO:0016740">
    <property type="term" value="F:transferase activity"/>
    <property type="evidence" value="ECO:0007669"/>
    <property type="project" value="UniProtKB-KW"/>
</dbReference>
<comment type="caution">
    <text evidence="1">The sequence shown here is derived from an EMBL/GenBank/DDBJ whole genome shotgun (WGS) entry which is preliminary data.</text>
</comment>
<sequence length="511" mass="53562">MAATSHPLATAAAIAVLKEGGNAVDAAIAASATLTVVEPHMTGIGGDCFVILAEPDGSIHGLNGSGRAPAGADAARLRDLGYSAVPESGPHSVTVPGAINAWETLHARFGKLAFEQLFADAIGYAENGYAVHPRVASDWAGVVEELATDEGAARHYLVDGKAPALGTRHKVPALAATLRKIATQGAKAFYEGEIAAEIAATIRAKGGFMTEGDLAATSADWVELISTRYNGYDILEIPPNGQGITALILLNLMAKVGTGKLAPDSAERYHLEIEAARLAYSVRDHLVADPKSMTVTPAQLLSDAYTAALAEGIDPARRNAKIVLPKTPASDTVYLTVVDRDRRAVSFINSVYDSFGSKIVTQKSGIALQNRGACFSLEEGHPNELGPRKRPMHTIIPAMALKNGKAAVSFGVMGGAYQPMGHAHVFSNLADHGMDPQEALDHARLFWGEDGVLDAEAGISVDVRETLTDKGHTLRDAAKPHGGGQVIVIDDKNGFLIGGSDPRKDGLALGW</sequence>